<evidence type="ECO:0000313" key="1">
    <source>
        <dbReference type="EMBL" id="RNA12207.1"/>
    </source>
</evidence>
<gene>
    <name evidence="1" type="ORF">BpHYR1_041406</name>
</gene>
<name>A0A3M7QL87_BRAPC</name>
<dbReference type="EMBL" id="REGN01005749">
    <property type="protein sequence ID" value="RNA12207.1"/>
    <property type="molecule type" value="Genomic_DNA"/>
</dbReference>
<dbReference type="AlphaFoldDB" id="A0A3M7QL87"/>
<keyword evidence="2" id="KW-1185">Reference proteome</keyword>
<comment type="caution">
    <text evidence="1">The sequence shown here is derived from an EMBL/GenBank/DDBJ whole genome shotgun (WGS) entry which is preliminary data.</text>
</comment>
<accession>A0A3M7QL87</accession>
<dbReference type="Proteomes" id="UP000276133">
    <property type="component" value="Unassembled WGS sequence"/>
</dbReference>
<sequence length="119" mass="14072">MNRQRGHASLAFCLHDNIASMTQLYFEARKQNLEKLEKQIAITQFVESNNYIQMEVRSQDSDLIQSISFDQNQFTLFSTGNISKKANLTFEDPQQYDYFTDKEIQKTVKKRDHLDFFDC</sequence>
<protein>
    <submittedName>
        <fullName evidence="1">Uncharacterized protein</fullName>
    </submittedName>
</protein>
<evidence type="ECO:0000313" key="2">
    <source>
        <dbReference type="Proteomes" id="UP000276133"/>
    </source>
</evidence>
<proteinExistence type="predicted"/>
<reference evidence="1 2" key="1">
    <citation type="journal article" date="2018" name="Sci. Rep.">
        <title>Genomic signatures of local adaptation to the degree of environmental predictability in rotifers.</title>
        <authorList>
            <person name="Franch-Gras L."/>
            <person name="Hahn C."/>
            <person name="Garcia-Roger E.M."/>
            <person name="Carmona M.J."/>
            <person name="Serra M."/>
            <person name="Gomez A."/>
        </authorList>
    </citation>
    <scope>NUCLEOTIDE SEQUENCE [LARGE SCALE GENOMIC DNA]</scope>
    <source>
        <strain evidence="1">HYR1</strain>
    </source>
</reference>
<organism evidence="1 2">
    <name type="scientific">Brachionus plicatilis</name>
    <name type="common">Marine rotifer</name>
    <name type="synonym">Brachionus muelleri</name>
    <dbReference type="NCBI Taxonomy" id="10195"/>
    <lineage>
        <taxon>Eukaryota</taxon>
        <taxon>Metazoa</taxon>
        <taxon>Spiralia</taxon>
        <taxon>Gnathifera</taxon>
        <taxon>Rotifera</taxon>
        <taxon>Eurotatoria</taxon>
        <taxon>Monogononta</taxon>
        <taxon>Pseudotrocha</taxon>
        <taxon>Ploima</taxon>
        <taxon>Brachionidae</taxon>
        <taxon>Brachionus</taxon>
    </lineage>
</organism>